<keyword evidence="1" id="KW-0812">Transmembrane</keyword>
<reference evidence="2 3" key="2">
    <citation type="journal article" date="2022" name="Mol. Biol. Evol.">
        <title>Comparative Genomics Reveals Insights into the Divergent Evolution of Astigmatic Mites and Household Pest Adaptations.</title>
        <authorList>
            <person name="Xiong Q."/>
            <person name="Wan A.T."/>
            <person name="Liu X."/>
            <person name="Fung C.S."/>
            <person name="Xiao X."/>
            <person name="Malainual N."/>
            <person name="Hou J."/>
            <person name="Wang L."/>
            <person name="Wang M."/>
            <person name="Yang K.Y."/>
            <person name="Cui Y."/>
            <person name="Leung E.L."/>
            <person name="Nong W."/>
            <person name="Shin S.K."/>
            <person name="Au S.W."/>
            <person name="Jeong K.Y."/>
            <person name="Chew F.T."/>
            <person name="Hui J.H."/>
            <person name="Leung T.F."/>
            <person name="Tungtrongchitr A."/>
            <person name="Zhong N."/>
            <person name="Liu Z."/>
            <person name="Tsui S.K."/>
        </authorList>
    </citation>
    <scope>NUCLEOTIDE SEQUENCE [LARGE SCALE GENOMIC DNA]</scope>
    <source>
        <strain evidence="2">Derp</strain>
    </source>
</reference>
<name>A0ABQ8ISX8_DERPT</name>
<dbReference type="EMBL" id="NJHN03000121">
    <property type="protein sequence ID" value="KAH9413419.1"/>
    <property type="molecule type" value="Genomic_DNA"/>
</dbReference>
<proteinExistence type="predicted"/>
<evidence type="ECO:0000313" key="2">
    <source>
        <dbReference type="EMBL" id="KAH9413419.1"/>
    </source>
</evidence>
<keyword evidence="1" id="KW-1133">Transmembrane helix</keyword>
<sequence length="77" mass="8890">MSNENWIKNQLFFKNLIKYLFWGEKKFSVVGGNGGGDGGGRVKQKLNTTFHLKHFILMWIFLALFVFAKDEICAAIY</sequence>
<feature type="transmembrane region" description="Helical" evidence="1">
    <location>
        <begin position="50"/>
        <end position="68"/>
    </location>
</feature>
<keyword evidence="1" id="KW-0472">Membrane</keyword>
<protein>
    <submittedName>
        <fullName evidence="2">Uncharacterized protein</fullName>
    </submittedName>
</protein>
<dbReference type="Proteomes" id="UP000887458">
    <property type="component" value="Unassembled WGS sequence"/>
</dbReference>
<evidence type="ECO:0000256" key="1">
    <source>
        <dbReference type="SAM" id="Phobius"/>
    </source>
</evidence>
<organism evidence="2 3">
    <name type="scientific">Dermatophagoides pteronyssinus</name>
    <name type="common">European house dust mite</name>
    <dbReference type="NCBI Taxonomy" id="6956"/>
    <lineage>
        <taxon>Eukaryota</taxon>
        <taxon>Metazoa</taxon>
        <taxon>Ecdysozoa</taxon>
        <taxon>Arthropoda</taxon>
        <taxon>Chelicerata</taxon>
        <taxon>Arachnida</taxon>
        <taxon>Acari</taxon>
        <taxon>Acariformes</taxon>
        <taxon>Sarcoptiformes</taxon>
        <taxon>Astigmata</taxon>
        <taxon>Psoroptidia</taxon>
        <taxon>Analgoidea</taxon>
        <taxon>Pyroglyphidae</taxon>
        <taxon>Dermatophagoidinae</taxon>
        <taxon>Dermatophagoides</taxon>
    </lineage>
</organism>
<keyword evidence="3" id="KW-1185">Reference proteome</keyword>
<comment type="caution">
    <text evidence="2">The sequence shown here is derived from an EMBL/GenBank/DDBJ whole genome shotgun (WGS) entry which is preliminary data.</text>
</comment>
<evidence type="ECO:0000313" key="3">
    <source>
        <dbReference type="Proteomes" id="UP000887458"/>
    </source>
</evidence>
<gene>
    <name evidence="2" type="ORF">DERP_007895</name>
</gene>
<accession>A0ABQ8ISX8</accession>
<reference evidence="2 3" key="1">
    <citation type="journal article" date="2018" name="J. Allergy Clin. Immunol.">
        <title>High-quality assembly of Dermatophagoides pteronyssinus genome and transcriptome reveals a wide range of novel allergens.</title>
        <authorList>
            <person name="Liu X.Y."/>
            <person name="Yang K.Y."/>
            <person name="Wang M.Q."/>
            <person name="Kwok J.S."/>
            <person name="Zeng X."/>
            <person name="Yang Z."/>
            <person name="Xiao X.J."/>
            <person name="Lau C.P."/>
            <person name="Li Y."/>
            <person name="Huang Z.M."/>
            <person name="Ba J.G."/>
            <person name="Yim A.K."/>
            <person name="Ouyang C.Y."/>
            <person name="Ngai S.M."/>
            <person name="Chan T.F."/>
            <person name="Leung E.L."/>
            <person name="Liu L."/>
            <person name="Liu Z.G."/>
            <person name="Tsui S.K."/>
        </authorList>
    </citation>
    <scope>NUCLEOTIDE SEQUENCE [LARGE SCALE GENOMIC DNA]</scope>
    <source>
        <strain evidence="2">Derp</strain>
    </source>
</reference>